<comment type="subcellular location">
    <subcellularLocation>
        <location evidence="2">Cytoplasm</location>
    </subcellularLocation>
</comment>
<dbReference type="Proteomes" id="UP001378592">
    <property type="component" value="Unassembled WGS sequence"/>
</dbReference>
<protein>
    <recommendedName>
        <fullName evidence="9">Amine oxidase domain-containing protein</fullName>
    </recommendedName>
</protein>
<comment type="cofactor">
    <cofactor evidence="1">
        <name>FAD</name>
        <dbReference type="ChEBI" id="CHEBI:57692"/>
    </cofactor>
</comment>
<evidence type="ECO:0000256" key="2">
    <source>
        <dbReference type="ARBA" id="ARBA00004496"/>
    </source>
</evidence>
<feature type="domain" description="Amine oxidase" evidence="9">
    <location>
        <begin position="22"/>
        <end position="156"/>
    </location>
</feature>
<dbReference type="InterPro" id="IPR002937">
    <property type="entry name" value="Amino_oxidase"/>
</dbReference>
<keyword evidence="7" id="KW-0560">Oxidoreductase</keyword>
<evidence type="ECO:0000313" key="10">
    <source>
        <dbReference type="EMBL" id="KAK7864579.1"/>
    </source>
</evidence>
<evidence type="ECO:0000256" key="6">
    <source>
        <dbReference type="ARBA" id="ARBA00022827"/>
    </source>
</evidence>
<feature type="compositionally biased region" description="Low complexity" evidence="8">
    <location>
        <begin position="306"/>
        <end position="318"/>
    </location>
</feature>
<dbReference type="EMBL" id="JAZDUA010000199">
    <property type="protein sequence ID" value="KAK7864579.1"/>
    <property type="molecule type" value="Genomic_DNA"/>
</dbReference>
<dbReference type="AlphaFoldDB" id="A0AAN9VUV6"/>
<dbReference type="Gene3D" id="3.90.660.10">
    <property type="match status" value="1"/>
</dbReference>
<dbReference type="Gene3D" id="3.50.50.60">
    <property type="entry name" value="FAD/NAD(P)-binding domain"/>
    <property type="match status" value="2"/>
</dbReference>
<evidence type="ECO:0000256" key="4">
    <source>
        <dbReference type="ARBA" id="ARBA00022490"/>
    </source>
</evidence>
<keyword evidence="11" id="KW-1185">Reference proteome</keyword>
<evidence type="ECO:0000259" key="9">
    <source>
        <dbReference type="Pfam" id="PF01593"/>
    </source>
</evidence>
<comment type="caution">
    <text evidence="10">The sequence shown here is derived from an EMBL/GenBank/DDBJ whole genome shotgun (WGS) entry which is preliminary data.</text>
</comment>
<name>A0AAN9VUV6_9ORTH</name>
<dbReference type="GO" id="GO:0005737">
    <property type="term" value="C:cytoplasm"/>
    <property type="evidence" value="ECO:0007669"/>
    <property type="project" value="UniProtKB-SubCell"/>
</dbReference>
<gene>
    <name evidence="10" type="ORF">R5R35_003173</name>
</gene>
<feature type="compositionally biased region" description="Basic and acidic residues" evidence="8">
    <location>
        <begin position="275"/>
        <end position="298"/>
    </location>
</feature>
<evidence type="ECO:0000256" key="7">
    <source>
        <dbReference type="ARBA" id="ARBA00023002"/>
    </source>
</evidence>
<evidence type="ECO:0000256" key="3">
    <source>
        <dbReference type="ARBA" id="ARBA00005995"/>
    </source>
</evidence>
<feature type="domain" description="Amine oxidase" evidence="9">
    <location>
        <begin position="359"/>
        <end position="585"/>
    </location>
</feature>
<evidence type="ECO:0000256" key="5">
    <source>
        <dbReference type="ARBA" id="ARBA00022630"/>
    </source>
</evidence>
<proteinExistence type="inferred from homology"/>
<dbReference type="PANTHER" id="PTHR10742">
    <property type="entry name" value="FLAVIN MONOAMINE OXIDASE"/>
    <property type="match status" value="1"/>
</dbReference>
<dbReference type="SUPFAM" id="SSF54373">
    <property type="entry name" value="FAD-linked reductases, C-terminal domain"/>
    <property type="match status" value="1"/>
</dbReference>
<dbReference type="GO" id="GO:0046592">
    <property type="term" value="F:polyamine oxidase activity"/>
    <property type="evidence" value="ECO:0007669"/>
    <property type="project" value="TreeGrafter"/>
</dbReference>
<accession>A0AAN9VUV6</accession>
<evidence type="ECO:0000256" key="8">
    <source>
        <dbReference type="SAM" id="MobiDB-lite"/>
    </source>
</evidence>
<dbReference type="InterPro" id="IPR036188">
    <property type="entry name" value="FAD/NAD-bd_sf"/>
</dbReference>
<keyword evidence="6" id="KW-0274">FAD</keyword>
<feature type="compositionally biased region" description="Basic and acidic residues" evidence="8">
    <location>
        <begin position="319"/>
        <end position="339"/>
    </location>
</feature>
<sequence>MASSNSAVQDNRFKVVIIGAGMAGLSAANHLIKNGVTDFKILEARNRIGGRIISVNMGHNKVELGANWIHGVLGNPMYELAMANGLIDIVQVPKPHRVIATTEDGKQIPFQTLQEIYEAYICFLRRCEEYFLCHYLPPAGIVSVGEHIRLESALYLDRTGETEDRHVKQLIFDCLMKRETCITGCHSMNEIDLLELGSYTELQGGNIVLPAGYSSILEPVSRDIPEDCILKKHPVSCIRWHYGNDFFASCVASPGGDSGIDLFPNGDPGNESDDSDKTVTEECPWRESTGESDVKENNDFVQETGSNSKSESTSSKQSTKTDDHSNIDSHTSSDNKEMAGNRGDIVGTSLVEGVRSANHSSSPNVQVVCENGSCFYADHVICTIPLGVLKAKVSSLFCPPLPQFKVAAIDKLLFGTVDKILLEYDRPFLNADISEVMLLWESEGDNKDISENWYRKIYSFSKISETLLLGWISGKEAEYMETLSHEEVAEKCTEILRKFLNDPFIPKPKTCICTSWRSQSFTQGSYTAMAVGASQADIERIAQPLFSNPRQKKPTLLFAGEHTHSSFYSTVHGAYLSGRDAAQSLLAPDSPPELVLDCEGTSDLSSWVQGISLD</sequence>
<keyword evidence="4" id="KW-0963">Cytoplasm</keyword>
<evidence type="ECO:0000313" key="11">
    <source>
        <dbReference type="Proteomes" id="UP001378592"/>
    </source>
</evidence>
<feature type="region of interest" description="Disordered" evidence="8">
    <location>
        <begin position="261"/>
        <end position="342"/>
    </location>
</feature>
<evidence type="ECO:0000256" key="1">
    <source>
        <dbReference type="ARBA" id="ARBA00001974"/>
    </source>
</evidence>
<reference evidence="10 11" key="1">
    <citation type="submission" date="2024-03" db="EMBL/GenBank/DDBJ databases">
        <title>The genome assembly and annotation of the cricket Gryllus longicercus Weissman &amp; Gray.</title>
        <authorList>
            <person name="Szrajer S."/>
            <person name="Gray D."/>
            <person name="Ylla G."/>
        </authorList>
    </citation>
    <scope>NUCLEOTIDE SEQUENCE [LARGE SCALE GENOMIC DNA]</scope>
    <source>
        <strain evidence="10">DAG 2021-001</strain>
        <tissue evidence="10">Whole body minus gut</tissue>
    </source>
</reference>
<keyword evidence="5" id="KW-0285">Flavoprotein</keyword>
<dbReference type="Pfam" id="PF01593">
    <property type="entry name" value="Amino_oxidase"/>
    <property type="match status" value="2"/>
</dbReference>
<dbReference type="PANTHER" id="PTHR10742:SF405">
    <property type="entry name" value="PEROXISOMAL N(1)-ACETYL-SPERMINE_SPERMIDINE OXIDASE"/>
    <property type="match status" value="1"/>
</dbReference>
<comment type="similarity">
    <text evidence="3">Belongs to the flavin monoamine oxidase family.</text>
</comment>
<dbReference type="SUPFAM" id="SSF51905">
    <property type="entry name" value="FAD/NAD(P)-binding domain"/>
    <property type="match status" value="1"/>
</dbReference>
<dbReference type="InterPro" id="IPR050281">
    <property type="entry name" value="Flavin_monoamine_oxidase"/>
</dbReference>
<organism evidence="10 11">
    <name type="scientific">Gryllus longicercus</name>
    <dbReference type="NCBI Taxonomy" id="2509291"/>
    <lineage>
        <taxon>Eukaryota</taxon>
        <taxon>Metazoa</taxon>
        <taxon>Ecdysozoa</taxon>
        <taxon>Arthropoda</taxon>
        <taxon>Hexapoda</taxon>
        <taxon>Insecta</taxon>
        <taxon>Pterygota</taxon>
        <taxon>Neoptera</taxon>
        <taxon>Polyneoptera</taxon>
        <taxon>Orthoptera</taxon>
        <taxon>Ensifera</taxon>
        <taxon>Gryllidea</taxon>
        <taxon>Grylloidea</taxon>
        <taxon>Gryllidae</taxon>
        <taxon>Gryllinae</taxon>
        <taxon>Gryllus</taxon>
    </lineage>
</organism>